<evidence type="ECO:0000256" key="1">
    <source>
        <dbReference type="SAM" id="MobiDB-lite"/>
    </source>
</evidence>
<dbReference type="HOGENOM" id="CLU_057553_0_0_1"/>
<protein>
    <submittedName>
        <fullName evidence="2">Uncharacterized protein</fullName>
    </submittedName>
</protein>
<evidence type="ECO:0000313" key="3">
    <source>
        <dbReference type="Proteomes" id="UP000053593"/>
    </source>
</evidence>
<dbReference type="EMBL" id="KN834785">
    <property type="protein sequence ID" value="KIK58447.1"/>
    <property type="molecule type" value="Genomic_DNA"/>
</dbReference>
<feature type="region of interest" description="Disordered" evidence="1">
    <location>
        <begin position="1"/>
        <end position="41"/>
    </location>
</feature>
<sequence>MERKTEFSWRKFLPLGSSERKDKPNSTESKGIRATQWSAGKSSVPTNSLFSGAFFSGAHHVPVSGGEFYNVHGNQNITINHNGDSQNIGGTGSERASKVLICPSPSQHFVGRDDTLSSLSKMFVPPVVALYSARKKDLKNFIKNYMKWCTAIDLDASSADALRKAFDKKIRSPLLVSENAVLMIKNVDQPLALAEHRPKWLCAPIIITASNGDVARKVSEEAFEVPNPAKWDETQELGKAVKSCLQLKQQIVTIVAAGGAGKTQLVLRFVVDNVAR</sequence>
<name>A0A0D0CJC6_9AGAR</name>
<dbReference type="OrthoDB" id="3063815at2759"/>
<reference evidence="2 3" key="1">
    <citation type="submission" date="2014-04" db="EMBL/GenBank/DDBJ databases">
        <title>Evolutionary Origins and Diversification of the Mycorrhizal Mutualists.</title>
        <authorList>
            <consortium name="DOE Joint Genome Institute"/>
            <consortium name="Mycorrhizal Genomics Consortium"/>
            <person name="Kohler A."/>
            <person name="Kuo A."/>
            <person name="Nagy L.G."/>
            <person name="Floudas D."/>
            <person name="Copeland A."/>
            <person name="Barry K.W."/>
            <person name="Cichocki N."/>
            <person name="Veneault-Fourrey C."/>
            <person name="LaButti K."/>
            <person name="Lindquist E.A."/>
            <person name="Lipzen A."/>
            <person name="Lundell T."/>
            <person name="Morin E."/>
            <person name="Murat C."/>
            <person name="Riley R."/>
            <person name="Ohm R."/>
            <person name="Sun H."/>
            <person name="Tunlid A."/>
            <person name="Henrissat B."/>
            <person name="Grigoriev I.V."/>
            <person name="Hibbett D.S."/>
            <person name="Martin F."/>
        </authorList>
    </citation>
    <scope>NUCLEOTIDE SEQUENCE [LARGE SCALE GENOMIC DNA]</scope>
    <source>
        <strain evidence="2 3">FD-317 M1</strain>
    </source>
</reference>
<organism evidence="2 3">
    <name type="scientific">Collybiopsis luxurians FD-317 M1</name>
    <dbReference type="NCBI Taxonomy" id="944289"/>
    <lineage>
        <taxon>Eukaryota</taxon>
        <taxon>Fungi</taxon>
        <taxon>Dikarya</taxon>
        <taxon>Basidiomycota</taxon>
        <taxon>Agaricomycotina</taxon>
        <taxon>Agaricomycetes</taxon>
        <taxon>Agaricomycetidae</taxon>
        <taxon>Agaricales</taxon>
        <taxon>Marasmiineae</taxon>
        <taxon>Omphalotaceae</taxon>
        <taxon>Collybiopsis</taxon>
        <taxon>Collybiopsis luxurians</taxon>
    </lineage>
</organism>
<keyword evidence="3" id="KW-1185">Reference proteome</keyword>
<accession>A0A0D0CJC6</accession>
<dbReference type="Proteomes" id="UP000053593">
    <property type="component" value="Unassembled WGS sequence"/>
</dbReference>
<evidence type="ECO:0000313" key="2">
    <source>
        <dbReference type="EMBL" id="KIK58447.1"/>
    </source>
</evidence>
<proteinExistence type="predicted"/>
<dbReference type="AlphaFoldDB" id="A0A0D0CJC6"/>
<gene>
    <name evidence="2" type="ORF">GYMLUDRAFT_696235</name>
</gene>